<evidence type="ECO:0000256" key="1">
    <source>
        <dbReference type="ARBA" id="ARBA00004370"/>
    </source>
</evidence>
<evidence type="ECO:0000256" key="3">
    <source>
        <dbReference type="ARBA" id="ARBA00022989"/>
    </source>
</evidence>
<keyword evidence="4 5" id="KW-0472">Membrane</keyword>
<gene>
    <name evidence="6" type="ORF">MAR_027592</name>
</gene>
<evidence type="ECO:0000256" key="4">
    <source>
        <dbReference type="ARBA" id="ARBA00023136"/>
    </source>
</evidence>
<organism evidence="6 7">
    <name type="scientific">Mya arenaria</name>
    <name type="common">Soft-shell clam</name>
    <dbReference type="NCBI Taxonomy" id="6604"/>
    <lineage>
        <taxon>Eukaryota</taxon>
        <taxon>Metazoa</taxon>
        <taxon>Spiralia</taxon>
        <taxon>Lophotrochozoa</taxon>
        <taxon>Mollusca</taxon>
        <taxon>Bivalvia</taxon>
        <taxon>Autobranchia</taxon>
        <taxon>Heteroconchia</taxon>
        <taxon>Euheterodonta</taxon>
        <taxon>Imparidentia</taxon>
        <taxon>Neoheterodontei</taxon>
        <taxon>Myida</taxon>
        <taxon>Myoidea</taxon>
        <taxon>Myidae</taxon>
        <taxon>Mya</taxon>
    </lineage>
</organism>
<dbReference type="EMBL" id="CP111019">
    <property type="protein sequence ID" value="WAR13412.1"/>
    <property type="molecule type" value="Genomic_DNA"/>
</dbReference>
<sequence length="174" mass="19731">MNSLEGWPLGFASCEFWGYLSTVALACSSWHITIIVIERYFTHLLPSDADSTFSGRNTRILVTGVCLLMMMIVSGPFYGFGEYTYLRGFLNVIVSTNLSLPLHASHPEHQRVKLENLHQLFSHLQHSFYSSADTNLLTIIAKHLHDTYDVIVSKASWLPHGISFYIRSKNSDTF</sequence>
<keyword evidence="7" id="KW-1185">Reference proteome</keyword>
<protein>
    <recommendedName>
        <fullName evidence="8">G-protein coupled receptors family 1 profile domain-containing protein</fullName>
    </recommendedName>
</protein>
<proteinExistence type="predicted"/>
<evidence type="ECO:0008006" key="8">
    <source>
        <dbReference type="Google" id="ProtNLM"/>
    </source>
</evidence>
<dbReference type="Pfam" id="PF00001">
    <property type="entry name" value="7tm_1"/>
    <property type="match status" value="1"/>
</dbReference>
<evidence type="ECO:0000313" key="6">
    <source>
        <dbReference type="EMBL" id="WAR13412.1"/>
    </source>
</evidence>
<feature type="transmembrane region" description="Helical" evidence="5">
    <location>
        <begin position="58"/>
        <end position="79"/>
    </location>
</feature>
<feature type="transmembrane region" description="Helical" evidence="5">
    <location>
        <begin position="16"/>
        <end position="37"/>
    </location>
</feature>
<evidence type="ECO:0000256" key="5">
    <source>
        <dbReference type="SAM" id="Phobius"/>
    </source>
</evidence>
<dbReference type="Gene3D" id="1.20.1070.10">
    <property type="entry name" value="Rhodopsin 7-helix transmembrane proteins"/>
    <property type="match status" value="1"/>
</dbReference>
<dbReference type="InterPro" id="IPR000276">
    <property type="entry name" value="GPCR_Rhodpsn"/>
</dbReference>
<name>A0ABY7EVZ0_MYAAR</name>
<accession>A0ABY7EVZ0</accession>
<dbReference type="Proteomes" id="UP001164746">
    <property type="component" value="Chromosome 8"/>
</dbReference>
<dbReference type="CDD" id="cd00637">
    <property type="entry name" value="7tm_classA_rhodopsin-like"/>
    <property type="match status" value="1"/>
</dbReference>
<evidence type="ECO:0000256" key="2">
    <source>
        <dbReference type="ARBA" id="ARBA00022692"/>
    </source>
</evidence>
<comment type="subcellular location">
    <subcellularLocation>
        <location evidence="1">Membrane</location>
    </subcellularLocation>
</comment>
<keyword evidence="3 5" id="KW-1133">Transmembrane helix</keyword>
<evidence type="ECO:0000313" key="7">
    <source>
        <dbReference type="Proteomes" id="UP001164746"/>
    </source>
</evidence>
<reference evidence="6" key="1">
    <citation type="submission" date="2022-11" db="EMBL/GenBank/DDBJ databases">
        <title>Centuries of genome instability and evolution in soft-shell clam transmissible cancer (bioRxiv).</title>
        <authorList>
            <person name="Hart S.F.M."/>
            <person name="Yonemitsu M.A."/>
            <person name="Giersch R.M."/>
            <person name="Beal B.F."/>
            <person name="Arriagada G."/>
            <person name="Davis B.W."/>
            <person name="Ostrander E.A."/>
            <person name="Goff S.P."/>
            <person name="Metzger M.J."/>
        </authorList>
    </citation>
    <scope>NUCLEOTIDE SEQUENCE</scope>
    <source>
        <strain evidence="6">MELC-2E11</strain>
        <tissue evidence="6">Siphon/mantle</tissue>
    </source>
</reference>
<dbReference type="SUPFAM" id="SSF81321">
    <property type="entry name" value="Family A G protein-coupled receptor-like"/>
    <property type="match status" value="1"/>
</dbReference>
<keyword evidence="2 5" id="KW-0812">Transmembrane</keyword>